<sequence>MVMKRSLPNLNWVEGFSVRLSQLPQLQGDDDHDPMLKSFRCLLEEYGRHMARLAHTLFDVLITNLGMDPALCAPYLSESTGYLRLYRYPPYPDPDQVSGLEAHTDSSVLSILNENVVGGLQVFKDERWIDIKPVSDTLVVNMGDMMQAISNDEYKSVLHRVLALKREERFSICYFVYPPGDLMIQSTNYRPFTYNMYMDQVREDRETIGGKVGLPRFMLSEPLN</sequence>
<comment type="similarity">
    <text evidence="1">Belongs to the iron/ascorbate-dependent oxidoreductase family.</text>
</comment>
<dbReference type="Gene3D" id="2.60.120.330">
    <property type="entry name" value="B-lactam Antibiotic, Isopenicillin N Synthase, Chain"/>
    <property type="match status" value="1"/>
</dbReference>
<dbReference type="InterPro" id="IPR005123">
    <property type="entry name" value="Oxoglu/Fe-dep_dioxygenase_dom"/>
</dbReference>
<proteinExistence type="inferred from homology"/>
<dbReference type="InterPro" id="IPR044861">
    <property type="entry name" value="IPNS-like_FE2OG_OXY"/>
</dbReference>
<keyword evidence="3" id="KW-1185">Reference proteome</keyword>
<reference evidence="4" key="1">
    <citation type="submission" date="2025-08" db="UniProtKB">
        <authorList>
            <consortium name="RefSeq"/>
        </authorList>
    </citation>
    <scope>IDENTIFICATION</scope>
</reference>
<dbReference type="AlphaFoldDB" id="A0A1U8A9P1"/>
<dbReference type="PROSITE" id="PS51471">
    <property type="entry name" value="FE2OG_OXY"/>
    <property type="match status" value="1"/>
</dbReference>
<protein>
    <submittedName>
        <fullName evidence="4">Gibberellin 2-beta-dioxygenase 8-like</fullName>
    </submittedName>
</protein>
<feature type="domain" description="Fe2OG dioxygenase" evidence="2">
    <location>
        <begin position="78"/>
        <end position="178"/>
    </location>
</feature>
<dbReference type="KEGG" id="nnu:104602229"/>
<keyword evidence="1" id="KW-0408">Iron</keyword>
<dbReference type="PANTHER" id="PTHR47990">
    <property type="entry name" value="2-OXOGLUTARATE (2OG) AND FE(II)-DEPENDENT OXYGENASE SUPERFAMILY PROTEIN-RELATED"/>
    <property type="match status" value="1"/>
</dbReference>
<accession>A0A1U8A9P1</accession>
<evidence type="ECO:0000313" key="3">
    <source>
        <dbReference type="Proteomes" id="UP000189703"/>
    </source>
</evidence>
<evidence type="ECO:0000256" key="1">
    <source>
        <dbReference type="RuleBase" id="RU003682"/>
    </source>
</evidence>
<evidence type="ECO:0000313" key="4">
    <source>
        <dbReference type="RefSeq" id="XP_010264145.1"/>
    </source>
</evidence>
<dbReference type="InParanoid" id="A0A1U8A9P1"/>
<dbReference type="InterPro" id="IPR027443">
    <property type="entry name" value="IPNS-like_sf"/>
</dbReference>
<dbReference type="RefSeq" id="XP_010264145.1">
    <property type="nucleotide sequence ID" value="XM_010265843.1"/>
</dbReference>
<dbReference type="OrthoDB" id="288590at2759"/>
<dbReference type="OMA" id="RWIDIKP"/>
<organism evidence="3 4">
    <name type="scientific">Nelumbo nucifera</name>
    <name type="common">Sacred lotus</name>
    <dbReference type="NCBI Taxonomy" id="4432"/>
    <lineage>
        <taxon>Eukaryota</taxon>
        <taxon>Viridiplantae</taxon>
        <taxon>Streptophyta</taxon>
        <taxon>Embryophyta</taxon>
        <taxon>Tracheophyta</taxon>
        <taxon>Spermatophyta</taxon>
        <taxon>Magnoliopsida</taxon>
        <taxon>Proteales</taxon>
        <taxon>Nelumbonaceae</taxon>
        <taxon>Nelumbo</taxon>
    </lineage>
</organism>
<dbReference type="Proteomes" id="UP000189703">
    <property type="component" value="Unplaced"/>
</dbReference>
<keyword evidence="1" id="KW-0479">Metal-binding</keyword>
<dbReference type="GeneID" id="104602229"/>
<dbReference type="Pfam" id="PF03171">
    <property type="entry name" value="2OG-FeII_Oxy"/>
    <property type="match status" value="1"/>
</dbReference>
<dbReference type="GO" id="GO:0016491">
    <property type="term" value="F:oxidoreductase activity"/>
    <property type="evidence" value="ECO:0007669"/>
    <property type="project" value="UniProtKB-KW"/>
</dbReference>
<keyword evidence="1" id="KW-0560">Oxidoreductase</keyword>
<dbReference type="GO" id="GO:0046872">
    <property type="term" value="F:metal ion binding"/>
    <property type="evidence" value="ECO:0007669"/>
    <property type="project" value="UniProtKB-KW"/>
</dbReference>
<gene>
    <name evidence="4" type="primary">LOC104602229</name>
</gene>
<evidence type="ECO:0000259" key="2">
    <source>
        <dbReference type="PROSITE" id="PS51471"/>
    </source>
</evidence>
<dbReference type="eggNOG" id="KOG0143">
    <property type="taxonomic scope" value="Eukaryota"/>
</dbReference>
<name>A0A1U8A9P1_NELNU</name>
<dbReference type="InterPro" id="IPR050231">
    <property type="entry name" value="Iron_ascorbate_oxido_reductase"/>
</dbReference>
<dbReference type="SUPFAM" id="SSF51197">
    <property type="entry name" value="Clavaminate synthase-like"/>
    <property type="match status" value="1"/>
</dbReference>